<feature type="coiled-coil region" evidence="1">
    <location>
        <begin position="126"/>
        <end position="153"/>
    </location>
</feature>
<evidence type="ECO:0000256" key="1">
    <source>
        <dbReference type="SAM" id="Coils"/>
    </source>
</evidence>
<protein>
    <submittedName>
        <fullName evidence="2">Uncharacterized protein</fullName>
    </submittedName>
</protein>
<feature type="non-terminal residue" evidence="2">
    <location>
        <position position="1"/>
    </location>
</feature>
<accession>A0A381X3Q1</accession>
<evidence type="ECO:0000313" key="2">
    <source>
        <dbReference type="EMBL" id="SVA59354.1"/>
    </source>
</evidence>
<name>A0A381X3Q1_9ZZZZ</name>
<proteinExistence type="predicted"/>
<organism evidence="2">
    <name type="scientific">marine metagenome</name>
    <dbReference type="NCBI Taxonomy" id="408172"/>
    <lineage>
        <taxon>unclassified sequences</taxon>
        <taxon>metagenomes</taxon>
        <taxon>ecological metagenomes</taxon>
    </lineage>
</organism>
<reference evidence="2" key="1">
    <citation type="submission" date="2018-05" db="EMBL/GenBank/DDBJ databases">
        <authorList>
            <person name="Lanie J.A."/>
            <person name="Ng W.-L."/>
            <person name="Kazmierczak K.M."/>
            <person name="Andrzejewski T.M."/>
            <person name="Davidsen T.M."/>
            <person name="Wayne K.J."/>
            <person name="Tettelin H."/>
            <person name="Glass J.I."/>
            <person name="Rusch D."/>
            <person name="Podicherti R."/>
            <person name="Tsui H.-C.T."/>
            <person name="Winkler M.E."/>
        </authorList>
    </citation>
    <scope>NUCLEOTIDE SEQUENCE</scope>
</reference>
<dbReference type="EMBL" id="UINC01013797">
    <property type="protein sequence ID" value="SVA59354.1"/>
    <property type="molecule type" value="Genomic_DNA"/>
</dbReference>
<gene>
    <name evidence="2" type="ORF">METZ01_LOCUS112208</name>
</gene>
<sequence>VTNLAKQVRSQASKAARRKISSAGVETLLPEGAEEQARARVRSAVELDDQRPYDLQNTLGLEGTWNVTPQDLLDSNRRGVGLVLAVVRRFARPAVKLFANLEVPLYKQFKINLGIAEVLNEILCENFHLEAQLDDVTRRLETLEADRRRNSDED</sequence>
<keyword evidence="1" id="KW-0175">Coiled coil</keyword>
<dbReference type="AlphaFoldDB" id="A0A381X3Q1"/>